<accession>A0A392QD31</accession>
<organism evidence="1 2">
    <name type="scientific">Trifolium medium</name>
    <dbReference type="NCBI Taxonomy" id="97028"/>
    <lineage>
        <taxon>Eukaryota</taxon>
        <taxon>Viridiplantae</taxon>
        <taxon>Streptophyta</taxon>
        <taxon>Embryophyta</taxon>
        <taxon>Tracheophyta</taxon>
        <taxon>Spermatophyta</taxon>
        <taxon>Magnoliopsida</taxon>
        <taxon>eudicotyledons</taxon>
        <taxon>Gunneridae</taxon>
        <taxon>Pentapetalae</taxon>
        <taxon>rosids</taxon>
        <taxon>fabids</taxon>
        <taxon>Fabales</taxon>
        <taxon>Fabaceae</taxon>
        <taxon>Papilionoideae</taxon>
        <taxon>50 kb inversion clade</taxon>
        <taxon>NPAAA clade</taxon>
        <taxon>Hologalegina</taxon>
        <taxon>IRL clade</taxon>
        <taxon>Trifolieae</taxon>
        <taxon>Trifolium</taxon>
    </lineage>
</organism>
<dbReference type="InterPro" id="IPR023296">
    <property type="entry name" value="Glyco_hydro_beta-prop_sf"/>
</dbReference>
<dbReference type="PANTHER" id="PTHR31953">
    <property type="entry name" value="BETA-FRUCTOFURANOSIDASE, INSOLUBLE ISOENZYME CWINV1-RELATED"/>
    <property type="match status" value="1"/>
</dbReference>
<dbReference type="EMBL" id="LXQA010129351">
    <property type="protein sequence ID" value="MCI22241.1"/>
    <property type="molecule type" value="Genomic_DNA"/>
</dbReference>
<dbReference type="Gene3D" id="2.115.10.20">
    <property type="entry name" value="Glycosyl hydrolase domain, family 43"/>
    <property type="match status" value="1"/>
</dbReference>
<sequence>DDVKHVMKVSLDDDRHDYYALGTYDEKKVQFIADDLKNDVGIGLSIPRIVKLDKKTGSNLLQWPVAEVESLRLKSDEFKNLKVKPGAVVSLDIETATQ</sequence>
<protein>
    <submittedName>
        <fullName evidence="1">Acid beta-fructofuranosidase-like</fullName>
    </submittedName>
</protein>
<evidence type="ECO:0000313" key="2">
    <source>
        <dbReference type="Proteomes" id="UP000265520"/>
    </source>
</evidence>
<name>A0A392QD31_9FABA</name>
<reference evidence="1 2" key="1">
    <citation type="journal article" date="2018" name="Front. Plant Sci.">
        <title>Red Clover (Trifolium pratense) and Zigzag Clover (T. medium) - A Picture of Genomic Similarities and Differences.</title>
        <authorList>
            <person name="Dluhosova J."/>
            <person name="Istvanek J."/>
            <person name="Nedelnik J."/>
            <person name="Repkova J."/>
        </authorList>
    </citation>
    <scope>NUCLEOTIDE SEQUENCE [LARGE SCALE GENOMIC DNA]</scope>
    <source>
        <strain evidence="2">cv. 10/8</strain>
        <tissue evidence="1">Leaf</tissue>
    </source>
</reference>
<keyword evidence="2" id="KW-1185">Reference proteome</keyword>
<dbReference type="SUPFAM" id="SSF75005">
    <property type="entry name" value="Arabinanase/levansucrase/invertase"/>
    <property type="match status" value="1"/>
</dbReference>
<feature type="non-terminal residue" evidence="1">
    <location>
        <position position="1"/>
    </location>
</feature>
<dbReference type="Proteomes" id="UP000265520">
    <property type="component" value="Unassembled WGS sequence"/>
</dbReference>
<dbReference type="AlphaFoldDB" id="A0A392QD31"/>
<comment type="caution">
    <text evidence="1">The sequence shown here is derived from an EMBL/GenBank/DDBJ whole genome shotgun (WGS) entry which is preliminary data.</text>
</comment>
<proteinExistence type="predicted"/>
<feature type="non-terminal residue" evidence="1">
    <location>
        <position position="98"/>
    </location>
</feature>
<dbReference type="InterPro" id="IPR050551">
    <property type="entry name" value="Fructan_Metab_Enzymes"/>
</dbReference>
<evidence type="ECO:0000313" key="1">
    <source>
        <dbReference type="EMBL" id="MCI22241.1"/>
    </source>
</evidence>